<dbReference type="STRING" id="1121449.SAMN02745704_02580"/>
<evidence type="ECO:0000256" key="2">
    <source>
        <dbReference type="ARBA" id="ARBA00022649"/>
    </source>
</evidence>
<accession>A0A1T4XXX0</accession>
<protein>
    <recommendedName>
        <fullName evidence="3">Toxin</fullName>
    </recommendedName>
</protein>
<proteinExistence type="inferred from homology"/>
<dbReference type="PANTHER" id="PTHR33755">
    <property type="entry name" value="TOXIN PARE1-RELATED"/>
    <property type="match status" value="1"/>
</dbReference>
<name>A0A1T4XXX0_9BACT</name>
<dbReference type="PIRSF" id="PIRSF029218">
    <property type="entry name" value="ParE"/>
    <property type="match status" value="1"/>
</dbReference>
<keyword evidence="5" id="KW-1185">Reference proteome</keyword>
<evidence type="ECO:0000313" key="4">
    <source>
        <dbReference type="EMBL" id="SKA94419.1"/>
    </source>
</evidence>
<dbReference type="InterPro" id="IPR007712">
    <property type="entry name" value="RelE/ParE_toxin"/>
</dbReference>
<evidence type="ECO:0000313" key="5">
    <source>
        <dbReference type="Proteomes" id="UP000190027"/>
    </source>
</evidence>
<dbReference type="InterPro" id="IPR051803">
    <property type="entry name" value="TA_system_RelE-like_toxin"/>
</dbReference>
<keyword evidence="2" id="KW-1277">Toxin-antitoxin system</keyword>
<dbReference type="Proteomes" id="UP000190027">
    <property type="component" value="Unassembled WGS sequence"/>
</dbReference>
<gene>
    <name evidence="4" type="ORF">SAMN02745704_02580</name>
</gene>
<sequence>MRKVRLTPSAKGHLKSVWRYTYETWGEGKADVYLAEIDAKLNQLTDNPNLGRTRPDVKANYHSIKVNKHIVFYLFDDEHIDVIGVLHEKMDVLTRL</sequence>
<dbReference type="EMBL" id="FUYC01000020">
    <property type="protein sequence ID" value="SKA94419.1"/>
    <property type="molecule type" value="Genomic_DNA"/>
</dbReference>
<evidence type="ECO:0000256" key="3">
    <source>
        <dbReference type="PIRNR" id="PIRNR029218"/>
    </source>
</evidence>
<dbReference type="Pfam" id="PF05016">
    <property type="entry name" value="ParE_toxin"/>
    <property type="match status" value="1"/>
</dbReference>
<dbReference type="OrthoDB" id="5457915at2"/>
<dbReference type="Gene3D" id="3.30.2310.20">
    <property type="entry name" value="RelE-like"/>
    <property type="match status" value="1"/>
</dbReference>
<dbReference type="RefSeq" id="WP_078718120.1">
    <property type="nucleotide sequence ID" value="NZ_FUYC01000020.1"/>
</dbReference>
<dbReference type="AlphaFoldDB" id="A0A1T4XXX0"/>
<comment type="similarity">
    <text evidence="1 3">Belongs to the RelE toxin family.</text>
</comment>
<dbReference type="PANTHER" id="PTHR33755:SF9">
    <property type="entry name" value="TOXIN PARE1"/>
    <property type="match status" value="1"/>
</dbReference>
<dbReference type="InterPro" id="IPR035093">
    <property type="entry name" value="RelE/ParE_toxin_dom_sf"/>
</dbReference>
<evidence type="ECO:0000256" key="1">
    <source>
        <dbReference type="ARBA" id="ARBA00006226"/>
    </source>
</evidence>
<organism evidence="4 5">
    <name type="scientific">Paucidesulfovibrio gracilis DSM 16080</name>
    <dbReference type="NCBI Taxonomy" id="1121449"/>
    <lineage>
        <taxon>Bacteria</taxon>
        <taxon>Pseudomonadati</taxon>
        <taxon>Thermodesulfobacteriota</taxon>
        <taxon>Desulfovibrionia</taxon>
        <taxon>Desulfovibrionales</taxon>
        <taxon>Desulfovibrionaceae</taxon>
        <taxon>Paucidesulfovibrio</taxon>
    </lineage>
</organism>
<reference evidence="4 5" key="1">
    <citation type="submission" date="2017-02" db="EMBL/GenBank/DDBJ databases">
        <authorList>
            <person name="Peterson S.W."/>
        </authorList>
    </citation>
    <scope>NUCLEOTIDE SEQUENCE [LARGE SCALE GENOMIC DNA]</scope>
    <source>
        <strain evidence="4 5">DSM 16080</strain>
    </source>
</reference>
<dbReference type="InterPro" id="IPR028344">
    <property type="entry name" value="ParE1/4"/>
</dbReference>